<evidence type="ECO:0000313" key="3">
    <source>
        <dbReference type="EMBL" id="KAJ8750220.1"/>
    </source>
</evidence>
<dbReference type="PANTHER" id="PTHR47926:SF493">
    <property type="entry name" value="PENTATRICOPEPTIDE REPEAT-CONTAINING PROTEIN"/>
    <property type="match status" value="1"/>
</dbReference>
<accession>A0AAV8SDG2</accession>
<evidence type="ECO:0000256" key="2">
    <source>
        <dbReference type="PROSITE-ProRule" id="PRU00708"/>
    </source>
</evidence>
<keyword evidence="4" id="KW-1185">Reference proteome</keyword>
<dbReference type="FunFam" id="1.25.40.10:FF:000344">
    <property type="entry name" value="Pentatricopeptide repeat-containing protein"/>
    <property type="match status" value="1"/>
</dbReference>
<gene>
    <name evidence="3" type="ORF">K2173_014135</name>
</gene>
<dbReference type="FunFam" id="1.25.40.10:FF:000436">
    <property type="entry name" value="Pentatricopeptide repeat-containing protein At5g39350 family"/>
    <property type="match status" value="1"/>
</dbReference>
<dbReference type="InterPro" id="IPR046848">
    <property type="entry name" value="E_motif"/>
</dbReference>
<dbReference type="FunFam" id="1.25.40.10:FF:000090">
    <property type="entry name" value="Pentatricopeptide repeat-containing protein, chloroplastic"/>
    <property type="match status" value="1"/>
</dbReference>
<evidence type="ECO:0000313" key="4">
    <source>
        <dbReference type="Proteomes" id="UP001159364"/>
    </source>
</evidence>
<evidence type="ECO:0000256" key="1">
    <source>
        <dbReference type="ARBA" id="ARBA00022737"/>
    </source>
</evidence>
<dbReference type="SUPFAM" id="SSF48452">
    <property type="entry name" value="TPR-like"/>
    <property type="match status" value="1"/>
</dbReference>
<dbReference type="Proteomes" id="UP001159364">
    <property type="component" value="Linkage Group LG11"/>
</dbReference>
<dbReference type="AlphaFoldDB" id="A0AAV8SDG2"/>
<dbReference type="Pfam" id="PF01535">
    <property type="entry name" value="PPR"/>
    <property type="match status" value="5"/>
</dbReference>
<dbReference type="GO" id="GO:0009451">
    <property type="term" value="P:RNA modification"/>
    <property type="evidence" value="ECO:0007669"/>
    <property type="project" value="InterPro"/>
</dbReference>
<dbReference type="Pfam" id="PF20431">
    <property type="entry name" value="E_motif"/>
    <property type="match status" value="1"/>
</dbReference>
<evidence type="ECO:0008006" key="5">
    <source>
        <dbReference type="Google" id="ProtNLM"/>
    </source>
</evidence>
<dbReference type="Gene3D" id="1.25.40.10">
    <property type="entry name" value="Tetratricopeptide repeat domain"/>
    <property type="match status" value="4"/>
</dbReference>
<dbReference type="PROSITE" id="PS51375">
    <property type="entry name" value="PPR"/>
    <property type="match status" value="5"/>
</dbReference>
<feature type="repeat" description="PPR" evidence="2">
    <location>
        <begin position="393"/>
        <end position="427"/>
    </location>
</feature>
<dbReference type="NCBIfam" id="TIGR00756">
    <property type="entry name" value="PPR"/>
    <property type="match status" value="6"/>
</dbReference>
<proteinExistence type="predicted"/>
<feature type="repeat" description="PPR" evidence="2">
    <location>
        <begin position="496"/>
        <end position="530"/>
    </location>
</feature>
<protein>
    <recommendedName>
        <fullName evidence="5">Pentatricopeptide repeat-containing protein</fullName>
    </recommendedName>
</protein>
<feature type="repeat" description="PPR" evidence="2">
    <location>
        <begin position="191"/>
        <end position="225"/>
    </location>
</feature>
<dbReference type="GO" id="GO:0003723">
    <property type="term" value="F:RNA binding"/>
    <property type="evidence" value="ECO:0007669"/>
    <property type="project" value="InterPro"/>
</dbReference>
<reference evidence="3 4" key="1">
    <citation type="submission" date="2021-09" db="EMBL/GenBank/DDBJ databases">
        <title>Genomic insights and catalytic innovation underlie evolution of tropane alkaloids biosynthesis.</title>
        <authorList>
            <person name="Wang Y.-J."/>
            <person name="Tian T."/>
            <person name="Huang J.-P."/>
            <person name="Huang S.-X."/>
        </authorList>
    </citation>
    <scope>NUCLEOTIDE SEQUENCE [LARGE SCALE GENOMIC DNA]</scope>
    <source>
        <strain evidence="3">KIB-2018</strain>
        <tissue evidence="3">Leaf</tissue>
    </source>
</reference>
<feature type="repeat" description="PPR" evidence="2">
    <location>
        <begin position="292"/>
        <end position="326"/>
    </location>
</feature>
<feature type="repeat" description="PPR" evidence="2">
    <location>
        <begin position="531"/>
        <end position="561"/>
    </location>
</feature>
<dbReference type="FunFam" id="1.25.40.10:FF:001320">
    <property type="entry name" value="Pentatricopeptide repeat-containing protein At5g39350"/>
    <property type="match status" value="1"/>
</dbReference>
<keyword evidence="1" id="KW-0677">Repeat</keyword>
<dbReference type="PANTHER" id="PTHR47926">
    <property type="entry name" value="PENTATRICOPEPTIDE REPEAT-CONTAINING PROTEIN"/>
    <property type="match status" value="1"/>
</dbReference>
<dbReference type="EMBL" id="JAIWQS010000011">
    <property type="protein sequence ID" value="KAJ8750220.1"/>
    <property type="molecule type" value="Genomic_DNA"/>
</dbReference>
<dbReference type="InterPro" id="IPR046960">
    <property type="entry name" value="PPR_At4g14850-like_plant"/>
</dbReference>
<organism evidence="3 4">
    <name type="scientific">Erythroxylum novogranatense</name>
    <dbReference type="NCBI Taxonomy" id="1862640"/>
    <lineage>
        <taxon>Eukaryota</taxon>
        <taxon>Viridiplantae</taxon>
        <taxon>Streptophyta</taxon>
        <taxon>Embryophyta</taxon>
        <taxon>Tracheophyta</taxon>
        <taxon>Spermatophyta</taxon>
        <taxon>Magnoliopsida</taxon>
        <taxon>eudicotyledons</taxon>
        <taxon>Gunneridae</taxon>
        <taxon>Pentapetalae</taxon>
        <taxon>rosids</taxon>
        <taxon>fabids</taxon>
        <taxon>Malpighiales</taxon>
        <taxon>Erythroxylaceae</taxon>
        <taxon>Erythroxylum</taxon>
    </lineage>
</organism>
<dbReference type="InterPro" id="IPR002885">
    <property type="entry name" value="PPR_rpt"/>
</dbReference>
<comment type="caution">
    <text evidence="3">The sequence shown here is derived from an EMBL/GenBank/DDBJ whole genome shotgun (WGS) entry which is preliminary data.</text>
</comment>
<name>A0AAV8SDG2_9ROSI</name>
<dbReference type="Pfam" id="PF13041">
    <property type="entry name" value="PPR_2"/>
    <property type="match status" value="3"/>
</dbReference>
<sequence length="679" mass="75173">MNGPSRALLKDKRSLAEITAQFQALLKRYAATRSLAKVKLLHGHTITADMLHSSLGSAEDVRPYMVVSYSRCGEVRYARKLFDELPQPGVVVYNHMMRICVDRGEYFGVLKMFVELLQLGYCAPDKYTFPLVFKACSELSSVELGRVIHGQTLMSKFGSGTIVQNSLLAMYMNCGQKEEARKVFDAMKEKSVVSWNTMINGYFKNGCAQTALVFFNQMVDFGVEIDGATAVSVLPACASLKKLNVGRRVHAAVEKKVLGNNIVVRNALVDMYVKCGSMEEAKSVFDGIVEKDVVSWTSMINGYILSGDVRKALVLCKAMQIEGIRPNSVTIASLLSACASLKYLNDGRCLHGWVMRQKLDSEVVVETSLIDMYAKCNCVEVSFGVFARTSRKRAAPWSAMLSGYNYNGLAAEAVGLFKQMLMEGVKPYEVTFNSLLPAYATLADLQLAMNLHCYLMKSGFLSTIEIATSLIDIYSKCGNLEFAHKVFNAIPEEIKDIFSWSVIIGSYGVHGHGKTAVSLFSQMVQSGIKANEITFTSVLHACSHSGLVDEGLNLFKLMLKDQKTNPGDDHYTCIVDLLGRAGRLNEAYDLMIRMPFRPSHAVWGALLGACVIHGNVELGEIAAKWLFELEPENTGNFVLLAKLYSALGRWEDAENVRHLMNDVGIRKEPAHSLIEVRKM</sequence>
<dbReference type="InterPro" id="IPR011990">
    <property type="entry name" value="TPR-like_helical_dom_sf"/>
</dbReference>